<sequence>MSLIGSPAYPLDEAEVRELAELSYDRDPGEDGMMRHSAAFGATGDLTSRLAGLRIPTLVLHGEADPMVRPSAAKATADAIPGARLVLYPGMCHHLPRELWPAIIEEIHTLAAATRTTS</sequence>
<dbReference type="InterPro" id="IPR050471">
    <property type="entry name" value="AB_hydrolase"/>
</dbReference>
<feature type="domain" description="Serine aminopeptidase S33" evidence="1">
    <location>
        <begin position="40"/>
        <end position="98"/>
    </location>
</feature>
<keyword evidence="2" id="KW-0645">Protease</keyword>
<evidence type="ECO:0000313" key="2">
    <source>
        <dbReference type="EMBL" id="SNR91063.1"/>
    </source>
</evidence>
<keyword evidence="3" id="KW-1185">Reference proteome</keyword>
<dbReference type="GO" id="GO:0046503">
    <property type="term" value="P:glycerolipid catabolic process"/>
    <property type="evidence" value="ECO:0007669"/>
    <property type="project" value="TreeGrafter"/>
</dbReference>
<organism evidence="2 3">
    <name type="scientific">Streptosporangium subroseum</name>
    <dbReference type="NCBI Taxonomy" id="106412"/>
    <lineage>
        <taxon>Bacteria</taxon>
        <taxon>Bacillati</taxon>
        <taxon>Actinomycetota</taxon>
        <taxon>Actinomycetes</taxon>
        <taxon>Streptosporangiales</taxon>
        <taxon>Streptosporangiaceae</taxon>
        <taxon>Streptosporangium</taxon>
    </lineage>
</organism>
<dbReference type="PANTHER" id="PTHR43433:SF5">
    <property type="entry name" value="AB HYDROLASE-1 DOMAIN-CONTAINING PROTEIN"/>
    <property type="match status" value="1"/>
</dbReference>
<dbReference type="AlphaFoldDB" id="A0A239A857"/>
<protein>
    <submittedName>
        <fullName evidence="2">Serine aminopeptidase, S33</fullName>
    </submittedName>
</protein>
<dbReference type="PANTHER" id="PTHR43433">
    <property type="entry name" value="HYDROLASE, ALPHA/BETA FOLD FAMILY PROTEIN"/>
    <property type="match status" value="1"/>
</dbReference>
<dbReference type="EMBL" id="FZOD01000001">
    <property type="protein sequence ID" value="SNR91063.1"/>
    <property type="molecule type" value="Genomic_DNA"/>
</dbReference>
<dbReference type="GO" id="GO:0004806">
    <property type="term" value="F:triacylglycerol lipase activity"/>
    <property type="evidence" value="ECO:0007669"/>
    <property type="project" value="TreeGrafter"/>
</dbReference>
<dbReference type="InterPro" id="IPR022742">
    <property type="entry name" value="Hydrolase_4"/>
</dbReference>
<dbReference type="GO" id="GO:0004177">
    <property type="term" value="F:aminopeptidase activity"/>
    <property type="evidence" value="ECO:0007669"/>
    <property type="project" value="UniProtKB-KW"/>
</dbReference>
<dbReference type="Pfam" id="PF12146">
    <property type="entry name" value="Hydrolase_4"/>
    <property type="match status" value="1"/>
</dbReference>
<dbReference type="Proteomes" id="UP000198282">
    <property type="component" value="Unassembled WGS sequence"/>
</dbReference>
<keyword evidence="2" id="KW-0378">Hydrolase</keyword>
<dbReference type="InterPro" id="IPR029058">
    <property type="entry name" value="AB_hydrolase_fold"/>
</dbReference>
<dbReference type="Gene3D" id="3.40.50.1820">
    <property type="entry name" value="alpha/beta hydrolase"/>
    <property type="match status" value="1"/>
</dbReference>
<dbReference type="SUPFAM" id="SSF53474">
    <property type="entry name" value="alpha/beta-Hydrolases"/>
    <property type="match status" value="1"/>
</dbReference>
<accession>A0A239A857</accession>
<evidence type="ECO:0000313" key="3">
    <source>
        <dbReference type="Proteomes" id="UP000198282"/>
    </source>
</evidence>
<name>A0A239A857_9ACTN</name>
<reference evidence="2 3" key="1">
    <citation type="submission" date="2017-06" db="EMBL/GenBank/DDBJ databases">
        <authorList>
            <person name="Kim H.J."/>
            <person name="Triplett B.A."/>
        </authorList>
    </citation>
    <scope>NUCLEOTIDE SEQUENCE [LARGE SCALE GENOMIC DNA]</scope>
    <source>
        <strain evidence="2 3">CGMCC 4.2132</strain>
    </source>
</reference>
<evidence type="ECO:0000259" key="1">
    <source>
        <dbReference type="Pfam" id="PF12146"/>
    </source>
</evidence>
<proteinExistence type="predicted"/>
<gene>
    <name evidence="2" type="ORF">SAMN05216276_1001154</name>
</gene>
<keyword evidence="2" id="KW-0031">Aminopeptidase</keyword>